<accession>A0ABN2NNB1</accession>
<protein>
    <submittedName>
        <fullName evidence="1">Uncharacterized protein</fullName>
    </submittedName>
</protein>
<evidence type="ECO:0000313" key="2">
    <source>
        <dbReference type="Proteomes" id="UP001501094"/>
    </source>
</evidence>
<comment type="caution">
    <text evidence="1">The sequence shown here is derived from an EMBL/GenBank/DDBJ whole genome shotgun (WGS) entry which is preliminary data.</text>
</comment>
<name>A0ABN2NNB1_9MICO</name>
<reference evidence="1 2" key="1">
    <citation type="journal article" date="2019" name="Int. J. Syst. Evol. Microbiol.">
        <title>The Global Catalogue of Microorganisms (GCM) 10K type strain sequencing project: providing services to taxonomists for standard genome sequencing and annotation.</title>
        <authorList>
            <consortium name="The Broad Institute Genomics Platform"/>
            <consortium name="The Broad Institute Genome Sequencing Center for Infectious Disease"/>
            <person name="Wu L."/>
            <person name="Ma J."/>
        </authorList>
    </citation>
    <scope>NUCLEOTIDE SEQUENCE [LARGE SCALE GENOMIC DNA]</scope>
    <source>
        <strain evidence="1 2">JCM 14326</strain>
    </source>
</reference>
<keyword evidence="2" id="KW-1185">Reference proteome</keyword>
<evidence type="ECO:0000313" key="1">
    <source>
        <dbReference type="EMBL" id="GAA1874023.1"/>
    </source>
</evidence>
<proteinExistence type="predicted"/>
<dbReference type="RefSeq" id="WP_344105867.1">
    <property type="nucleotide sequence ID" value="NZ_BAAANL010000009.1"/>
</dbReference>
<dbReference type="Proteomes" id="UP001501094">
    <property type="component" value="Unassembled WGS sequence"/>
</dbReference>
<sequence>MTAAAEIAALYQKDKNAEVLERLPAALMEAFATLHACEDEDEREVLVGVLCGLFYAAHAVTYQTGYEDLSVVVEDRIQWAARQSADPVARGFGDWVRTTSLMRMAAYDAGLRLLGDALTTVDPGSGQDTRRLRMTGSLHLRSAILAARARRPDIATDHVDEARHVATQVDTDTDNN</sequence>
<dbReference type="EMBL" id="BAAANL010000009">
    <property type="protein sequence ID" value="GAA1874023.1"/>
    <property type="molecule type" value="Genomic_DNA"/>
</dbReference>
<organism evidence="1 2">
    <name type="scientific">Myceligenerans crystallogenes</name>
    <dbReference type="NCBI Taxonomy" id="316335"/>
    <lineage>
        <taxon>Bacteria</taxon>
        <taxon>Bacillati</taxon>
        <taxon>Actinomycetota</taxon>
        <taxon>Actinomycetes</taxon>
        <taxon>Micrococcales</taxon>
        <taxon>Promicromonosporaceae</taxon>
        <taxon>Myceligenerans</taxon>
    </lineage>
</organism>
<gene>
    <name evidence="1" type="ORF">GCM10009751_36920</name>
</gene>